<evidence type="ECO:0000256" key="16">
    <source>
        <dbReference type="ARBA" id="ARBA00023204"/>
    </source>
</evidence>
<dbReference type="CDD" id="cd04862">
    <property type="entry name" value="PaeLigD_Pol_like"/>
    <property type="match status" value="1"/>
</dbReference>
<evidence type="ECO:0000256" key="6">
    <source>
        <dbReference type="ARBA" id="ARBA00022722"/>
    </source>
</evidence>
<keyword evidence="24" id="KW-1185">Reference proteome</keyword>
<dbReference type="RefSeq" id="WP_220808601.1">
    <property type="nucleotide sequence ID" value="NZ_BPMK01000009.1"/>
</dbReference>
<evidence type="ECO:0000256" key="4">
    <source>
        <dbReference type="ARBA" id="ARBA00022679"/>
    </source>
</evidence>
<evidence type="ECO:0000256" key="20">
    <source>
        <dbReference type="ARBA" id="ARBA00034003"/>
    </source>
</evidence>
<keyword evidence="18" id="KW-0511">Multifunctional enzyme</keyword>
<evidence type="ECO:0000256" key="1">
    <source>
        <dbReference type="ARBA" id="ARBA00001936"/>
    </source>
</evidence>
<keyword evidence="12" id="KW-0067">ATP-binding</keyword>
<comment type="catalytic activity">
    <reaction evidence="20">
        <text>ATP + (deoxyribonucleotide)n-3'-hydroxyl + 5'-phospho-(deoxyribonucleotide)m = (deoxyribonucleotide)n+m + AMP + diphosphate.</text>
        <dbReference type="EC" id="6.5.1.1"/>
    </reaction>
</comment>
<evidence type="ECO:0000256" key="14">
    <source>
        <dbReference type="ARBA" id="ARBA00023125"/>
    </source>
</evidence>
<dbReference type="EMBL" id="BPMK01000009">
    <property type="protein sequence ID" value="GIZ52362.1"/>
    <property type="molecule type" value="Genomic_DNA"/>
</dbReference>
<dbReference type="InterPro" id="IPR012309">
    <property type="entry name" value="DNA_ligase_ATP-dep_C"/>
</dbReference>
<dbReference type="GO" id="GO:0016874">
    <property type="term" value="F:ligase activity"/>
    <property type="evidence" value="ECO:0007669"/>
    <property type="project" value="UniProtKB-KW"/>
</dbReference>
<evidence type="ECO:0000256" key="19">
    <source>
        <dbReference type="ARBA" id="ARBA00029943"/>
    </source>
</evidence>
<evidence type="ECO:0000256" key="12">
    <source>
        <dbReference type="ARBA" id="ARBA00022840"/>
    </source>
</evidence>
<dbReference type="NCBIfam" id="TIGR02778">
    <property type="entry name" value="ligD_pol"/>
    <property type="match status" value="1"/>
</dbReference>
<dbReference type="EC" id="6.5.1.1" evidence="2"/>
<dbReference type="InterPro" id="IPR014144">
    <property type="entry name" value="LigD_PE_domain"/>
</dbReference>
<evidence type="ECO:0000256" key="15">
    <source>
        <dbReference type="ARBA" id="ARBA00023172"/>
    </source>
</evidence>
<dbReference type="InterPro" id="IPR012310">
    <property type="entry name" value="DNA_ligase_ATP-dep_cent"/>
</dbReference>
<keyword evidence="14" id="KW-0238">DNA-binding</keyword>
<feature type="domain" description="ATP-dependent DNA ligase family profile" evidence="22">
    <location>
        <begin position="311"/>
        <end position="458"/>
    </location>
</feature>
<evidence type="ECO:0000256" key="13">
    <source>
        <dbReference type="ARBA" id="ARBA00022932"/>
    </source>
</evidence>
<organism evidence="23 24">
    <name type="scientific">Noviherbaspirillum aridicola</name>
    <dbReference type="NCBI Taxonomy" id="2849687"/>
    <lineage>
        <taxon>Bacteria</taxon>
        <taxon>Pseudomonadati</taxon>
        <taxon>Pseudomonadota</taxon>
        <taxon>Betaproteobacteria</taxon>
        <taxon>Burkholderiales</taxon>
        <taxon>Oxalobacteraceae</taxon>
        <taxon>Noviherbaspirillum</taxon>
    </lineage>
</organism>
<keyword evidence="8" id="KW-0547">Nucleotide-binding</keyword>
<evidence type="ECO:0000313" key="24">
    <source>
        <dbReference type="Proteomes" id="UP000887222"/>
    </source>
</evidence>
<evidence type="ECO:0000256" key="2">
    <source>
        <dbReference type="ARBA" id="ARBA00012727"/>
    </source>
</evidence>
<reference evidence="23 24" key="1">
    <citation type="journal article" date="2022" name="Int. J. Syst. Evol. Microbiol.">
        <title>Noviherbaspirillum aridicola sp. nov., isolated from an arid soil in Pakistan.</title>
        <authorList>
            <person name="Khan I.U."/>
            <person name="Saqib M."/>
            <person name="Amin A."/>
            <person name="Hussain F."/>
            <person name="Li L."/>
            <person name="Liu Y.H."/>
            <person name="Fang B.Z."/>
            <person name="Ahmed I."/>
            <person name="Li W.J."/>
        </authorList>
    </citation>
    <scope>NUCLEOTIDE SEQUENCE [LARGE SCALE GENOMIC DNA]</scope>
    <source>
        <strain evidence="23 24">NCCP-691</strain>
    </source>
</reference>
<keyword evidence="5" id="KW-0548">Nucleotidyltransferase</keyword>
<keyword evidence="11" id="KW-0269">Exonuclease</keyword>
<dbReference type="NCBIfam" id="TIGR02777">
    <property type="entry name" value="LigD_PE_dom"/>
    <property type="match status" value="1"/>
</dbReference>
<dbReference type="Gene3D" id="3.30.1490.70">
    <property type="match status" value="1"/>
</dbReference>
<evidence type="ECO:0000256" key="10">
    <source>
        <dbReference type="ARBA" id="ARBA00022801"/>
    </source>
</evidence>
<dbReference type="InterPro" id="IPR012340">
    <property type="entry name" value="NA-bd_OB-fold"/>
</dbReference>
<feature type="region of interest" description="Disordered" evidence="21">
    <location>
        <begin position="179"/>
        <end position="203"/>
    </location>
</feature>
<dbReference type="NCBIfam" id="TIGR02779">
    <property type="entry name" value="NHEJ_ligase_lig"/>
    <property type="match status" value="1"/>
</dbReference>
<keyword evidence="4" id="KW-0808">Transferase</keyword>
<dbReference type="NCBIfam" id="NF004628">
    <property type="entry name" value="PRK05972.1"/>
    <property type="match status" value="1"/>
</dbReference>
<dbReference type="InterPro" id="IPR014143">
    <property type="entry name" value="NHEJ_ligase_prk"/>
</dbReference>
<accession>A0ABQ4Q588</accession>
<name>A0ABQ4Q588_9BURK</name>
<comment type="caution">
    <text evidence="23">The sequence shown here is derived from an EMBL/GenBank/DDBJ whole genome shotgun (WGS) entry which is preliminary data.</text>
</comment>
<dbReference type="SUPFAM" id="SSF50249">
    <property type="entry name" value="Nucleic acid-binding proteins"/>
    <property type="match status" value="1"/>
</dbReference>
<keyword evidence="10" id="KW-0378">Hydrolase</keyword>
<dbReference type="Gene3D" id="3.90.920.10">
    <property type="entry name" value="DNA primase, PRIM domain"/>
    <property type="match status" value="1"/>
</dbReference>
<dbReference type="CDD" id="cd07906">
    <property type="entry name" value="Adenylation_DNA_ligase_LigD_LigC"/>
    <property type="match status" value="1"/>
</dbReference>
<gene>
    <name evidence="23" type="primary">ligD</name>
    <name evidence="23" type="ORF">NCCP691_23760</name>
</gene>
<dbReference type="InterPro" id="IPR014146">
    <property type="entry name" value="LigD_ligase_dom"/>
</dbReference>
<dbReference type="PANTHER" id="PTHR42705">
    <property type="entry name" value="BIFUNCTIONAL NON-HOMOLOGOUS END JOINING PROTEIN LIGD"/>
    <property type="match status" value="1"/>
</dbReference>
<dbReference type="Gene3D" id="3.30.470.30">
    <property type="entry name" value="DNA ligase/mRNA capping enzyme"/>
    <property type="match status" value="1"/>
</dbReference>
<evidence type="ECO:0000256" key="17">
    <source>
        <dbReference type="ARBA" id="ARBA00023211"/>
    </source>
</evidence>
<proteinExistence type="predicted"/>
<dbReference type="Proteomes" id="UP000887222">
    <property type="component" value="Unassembled WGS sequence"/>
</dbReference>
<dbReference type="Pfam" id="PF13298">
    <property type="entry name" value="LigD_N"/>
    <property type="match status" value="1"/>
</dbReference>
<keyword evidence="9" id="KW-0227">DNA damage</keyword>
<dbReference type="InterPro" id="IPR052171">
    <property type="entry name" value="NHEJ_LigD"/>
</dbReference>
<evidence type="ECO:0000256" key="3">
    <source>
        <dbReference type="ARBA" id="ARBA00022598"/>
    </source>
</evidence>
<evidence type="ECO:0000256" key="9">
    <source>
        <dbReference type="ARBA" id="ARBA00022763"/>
    </source>
</evidence>
<evidence type="ECO:0000256" key="7">
    <source>
        <dbReference type="ARBA" id="ARBA00022723"/>
    </source>
</evidence>
<comment type="cofactor">
    <cofactor evidence="1">
        <name>Mn(2+)</name>
        <dbReference type="ChEBI" id="CHEBI:29035"/>
    </cofactor>
</comment>
<evidence type="ECO:0000259" key="22">
    <source>
        <dbReference type="PROSITE" id="PS50160"/>
    </source>
</evidence>
<keyword evidence="17" id="KW-0464">Manganese</keyword>
<protein>
    <recommendedName>
        <fullName evidence="2">DNA ligase (ATP)</fullName>
        <ecNumber evidence="2">6.5.1.1</ecNumber>
    </recommendedName>
    <alternativeName>
        <fullName evidence="19">NHEJ DNA polymerase</fullName>
    </alternativeName>
</protein>
<dbReference type="CDD" id="cd07971">
    <property type="entry name" value="OBF_DNA_ligase_LigD"/>
    <property type="match status" value="1"/>
</dbReference>
<dbReference type="SUPFAM" id="SSF56091">
    <property type="entry name" value="DNA ligase/mRNA capping enzyme, catalytic domain"/>
    <property type="match status" value="1"/>
</dbReference>
<evidence type="ECO:0000256" key="11">
    <source>
        <dbReference type="ARBA" id="ARBA00022839"/>
    </source>
</evidence>
<dbReference type="Gene3D" id="2.40.50.140">
    <property type="entry name" value="Nucleic acid-binding proteins"/>
    <property type="match status" value="1"/>
</dbReference>
<dbReference type="PANTHER" id="PTHR42705:SF2">
    <property type="entry name" value="BIFUNCTIONAL NON-HOMOLOGOUS END JOINING PROTEIN LIGD"/>
    <property type="match status" value="1"/>
</dbReference>
<keyword evidence="6" id="KW-0540">Nuclease</keyword>
<dbReference type="InterPro" id="IPR014145">
    <property type="entry name" value="LigD_pol_dom"/>
</dbReference>
<keyword evidence="16" id="KW-0234">DNA repair</keyword>
<dbReference type="NCBIfam" id="TIGR02776">
    <property type="entry name" value="NHEJ_ligase_prk"/>
    <property type="match status" value="1"/>
</dbReference>
<evidence type="ECO:0000256" key="5">
    <source>
        <dbReference type="ARBA" id="ARBA00022695"/>
    </source>
</evidence>
<dbReference type="PROSITE" id="PS50160">
    <property type="entry name" value="DNA_LIGASE_A3"/>
    <property type="match status" value="1"/>
</dbReference>
<dbReference type="InterPro" id="IPR033651">
    <property type="entry name" value="PaeLigD_Pol-like"/>
</dbReference>
<dbReference type="Pfam" id="PF01068">
    <property type="entry name" value="DNA_ligase_A_M"/>
    <property type="match status" value="1"/>
</dbReference>
<evidence type="ECO:0000313" key="23">
    <source>
        <dbReference type="EMBL" id="GIZ52362.1"/>
    </source>
</evidence>
<evidence type="ECO:0000256" key="18">
    <source>
        <dbReference type="ARBA" id="ARBA00023268"/>
    </source>
</evidence>
<evidence type="ECO:0000256" key="21">
    <source>
        <dbReference type="SAM" id="MobiDB-lite"/>
    </source>
</evidence>
<evidence type="ECO:0000256" key="8">
    <source>
        <dbReference type="ARBA" id="ARBA00022741"/>
    </source>
</evidence>
<keyword evidence="13" id="KW-0239">DNA-directed DNA polymerase</keyword>
<dbReference type="Pfam" id="PF21686">
    <property type="entry name" value="LigD_Prim-Pol"/>
    <property type="match status" value="1"/>
</dbReference>
<keyword evidence="15" id="KW-0233">DNA recombination</keyword>
<keyword evidence="3 23" id="KW-0436">Ligase</keyword>
<dbReference type="Pfam" id="PF04679">
    <property type="entry name" value="DNA_ligase_A_C"/>
    <property type="match status" value="1"/>
</dbReference>
<sequence length="843" mass="94478">MPDKLATYHAKRNFSVTPEPRGAVAEPGERLRFVIQKHHARRLHYDFRLEFDGTLKSWAVPKGPSLDPAEKRLAVHVEDHPLDYMDFHGDIPEKQYGAGHVEVWDTGYWEPLGDPSADYRKGKLKFRLDGEKLQGGWTLVRTRLQASGDKEQWLLIKEQDEQARAQRDYDITEDMPHSVEAPEQARQARARARNPRPAPGTTLAPAKLTKAVKQPLPETLRPQLATLVEDIPRGADWIYEVKFDGYRMLARVDGAQVTLYTRDGNDWTARLPGVAKAVKALGLGSAWLDGEIVVLDAQGVPSFQLLQKAFDSRSTADIVYFVFDLPYCGGYDLRNTPLIERHALLQQRMEKNAAPTLRYSAPIPQPPASLLESACRLSMEGIIGKRADSIYLGKRSPNWIKLKCRRRQEFVVVGYTEPQGARQFFGALLLAVYGEDGKLRYAGRVGTGFDGRLLADLHGKLKSLEQDSLPFERMPAGLRRGDTHWVKPQLVAEVSFAEWTADHMLRQAVFHGLRKDKRAREVRREQAAALPVNGKADAAAPRARGDTVQGVKITHPDRVIDPHSGLTKLDLALYYEAVAPWLLPYLEDRPVYLLRCPEGIQGEHFFQKHLSRVSVPGMRTLDPELDPDHDPLMVIDDARALVGAAQMGTIELHTGNATADRIDRPDHMVFDLDPDPSLPWQAMVEAAQLLKVMLDELGLKGFLKTSGGKGLHVVVPLARRQGWDEAADFSLAIAQHMARTLPRLFSARMGEKNRVGKIFIDTLRNRRQASTASVYSVRARPGLPVSVPIAWEELHDIGGGGEWTIATLPRRLQSLRDDPWRDFGRTRQSLTAAMKKRLGLGGK</sequence>
<keyword evidence="7" id="KW-0479">Metal-binding</keyword>